<accession>A0A514D7Q5</accession>
<organism evidence="1">
    <name type="scientific">Leviviridae sp</name>
    <dbReference type="NCBI Taxonomy" id="2027243"/>
    <lineage>
        <taxon>Viruses</taxon>
        <taxon>Riboviria</taxon>
        <taxon>Orthornavirae</taxon>
        <taxon>Lenarviricota</taxon>
        <taxon>Leviviricetes</taxon>
        <taxon>Norzivirales</taxon>
        <taxon>Fiersviridae</taxon>
    </lineage>
</organism>
<name>A0A514D7Q5_9VIRU</name>
<evidence type="ECO:0008006" key="2">
    <source>
        <dbReference type="Google" id="ProtNLM"/>
    </source>
</evidence>
<dbReference type="EMBL" id="MN034924">
    <property type="protein sequence ID" value="QDH89616.1"/>
    <property type="molecule type" value="Genomic_RNA"/>
</dbReference>
<evidence type="ECO:0000313" key="1">
    <source>
        <dbReference type="EMBL" id="QDH89616.1"/>
    </source>
</evidence>
<proteinExistence type="predicted"/>
<reference evidence="1" key="1">
    <citation type="submission" date="2019-05" db="EMBL/GenBank/DDBJ databases">
        <title>Metatranscriptomic reconstruction reveals RNA viruses with the potential to shape carbon cycling in soil.</title>
        <authorList>
            <person name="Starr E.P."/>
            <person name="Nuccio E."/>
            <person name="Pett-Ridge J."/>
            <person name="Banfield J.F."/>
            <person name="Firestone M.K."/>
        </authorList>
    </citation>
    <scope>NUCLEOTIDE SEQUENCE</scope>
    <source>
        <strain evidence="1">H1_Rhizo_26_FD_scaffold_342</strain>
    </source>
</reference>
<sequence>MPINLTSETQVDTRGLPVGYDPHKLYEYRYLKRVKSATGLEGFIYQWIPGTLIKSLAIAFDPLSSFKLSVGVVTPPNRTRYRATASVLDIRHFTLRAVSTGQHPITNWMNLPGQYGPQQNDPVTVQRDQTAELNRQAVLPNASIDTTKRTRLFGSDVGEFDKVKTSIVSLPRQTTLTTYIAQEYTIFENSVWPNPVKNETITTETMRYYPTAATLSRSTFDNLIASERNVISALMQNHVLEMYKGANPQHRTTSFFRNLVELRDTPRSIHSLRDSIKHLAQLDASIKSIPKDVRKFVMNLKTSIKDIPNEYLSYHFGWKQTYKDVMDLLNAPQKVSKQLNLLLARSGQPTTYRSKRKFVSGSMDVPGFDYDTYFWHDFEKSVSSRIDRETELRMVINTTFRMPPLDVPTFRYQKMAEKLGVYPRITDIYNLTPWTWLVDWFTGFGNYVEVLDEINHDSSLINWGFLTAVTTGKLTTHFKSKTTSTRDYSLDFVASHSDINTTNDHTSILEFNLQLRKDLSTVLDVNKTSDPTTLSTYQQSILGALLSQKASFKRSRHTGG</sequence>
<gene>
    <name evidence="1" type="ORF">H1Rhizo26FD342_000004</name>
</gene>
<protein>
    <recommendedName>
        <fullName evidence="2">Maturation</fullName>
    </recommendedName>
</protein>